<dbReference type="GeneID" id="92206538"/>
<dbReference type="PANTHER" id="PTHR10291:SF2">
    <property type="entry name" value="DEHYDRODOLICHYL DIPHOSPHATE SYNTHASE COMPLEX SUBUNIT SRT1"/>
    <property type="match status" value="1"/>
</dbReference>
<keyword evidence="4" id="KW-1185">Reference proteome</keyword>
<dbReference type="NCBIfam" id="TIGR00055">
    <property type="entry name" value="uppS"/>
    <property type="match status" value="1"/>
</dbReference>
<evidence type="ECO:0000313" key="4">
    <source>
        <dbReference type="Proteomes" id="UP001497383"/>
    </source>
</evidence>
<dbReference type="InterPro" id="IPR018520">
    <property type="entry name" value="UPP_synth-like_CS"/>
</dbReference>
<keyword evidence="2" id="KW-0472">Membrane</keyword>
<dbReference type="PROSITE" id="PS01066">
    <property type="entry name" value="UPP_SYNTHASE"/>
    <property type="match status" value="1"/>
</dbReference>
<sequence length="312" mass="35556">MGAYTRTFSINAIVALFVKFPVVAYLIGFMEDFIISIVKTGPIPRHVAMIMDGNRTFAKRHRMPLKEGHFAGANALVKVICYKIGIEHVSIYAFSLENFNRPKAEVDTLFGLLRDKLRMISQYDDSYARYNKVSIRIVGNRKYIPEDILKDLEWIEDVTKTKNASKVLNVCFPYTARDEITFAIKSIVEKRVQGEIESRDKIGAKTIESNFYFGEDVPPLDILVRTSGHTRLSDFMLWQCSTDCTIEFPEALWPDFGFVSIMSILMKWSYYKTLQLEELTMRGKESEVQEAAVPVLLKALPQAPPVATVANK</sequence>
<feature type="transmembrane region" description="Helical" evidence="2">
    <location>
        <begin position="12"/>
        <end position="30"/>
    </location>
</feature>
<dbReference type="RefSeq" id="XP_066828280.1">
    <property type="nucleotide sequence ID" value="XM_066971220.1"/>
</dbReference>
<dbReference type="Gene3D" id="3.40.1180.10">
    <property type="entry name" value="Decaprenyl diphosphate synthase-like"/>
    <property type="match status" value="1"/>
</dbReference>
<keyword evidence="1 2" id="KW-0808">Transferase</keyword>
<dbReference type="Proteomes" id="UP001497383">
    <property type="component" value="Chromosome 2"/>
</dbReference>
<evidence type="ECO:0000313" key="3">
    <source>
        <dbReference type="EMBL" id="CAK9436820.1"/>
    </source>
</evidence>
<dbReference type="EMBL" id="OZ022406">
    <property type="protein sequence ID" value="CAK9436820.1"/>
    <property type="molecule type" value="Genomic_DNA"/>
</dbReference>
<evidence type="ECO:0000256" key="2">
    <source>
        <dbReference type="RuleBase" id="RU363018"/>
    </source>
</evidence>
<dbReference type="InterPro" id="IPR036424">
    <property type="entry name" value="UPP_synth-like_sf"/>
</dbReference>
<comment type="similarity">
    <text evidence="2">Belongs to the UPP synthase family.</text>
</comment>
<protein>
    <recommendedName>
        <fullName evidence="2">Alkyl transferase</fullName>
        <ecNumber evidence="2">2.5.1.-</ecNumber>
    </recommendedName>
</protein>
<organism evidence="3 4">
    <name type="scientific">Lodderomyces beijingensis</name>
    <dbReference type="NCBI Taxonomy" id="1775926"/>
    <lineage>
        <taxon>Eukaryota</taxon>
        <taxon>Fungi</taxon>
        <taxon>Dikarya</taxon>
        <taxon>Ascomycota</taxon>
        <taxon>Saccharomycotina</taxon>
        <taxon>Pichiomycetes</taxon>
        <taxon>Debaryomycetaceae</taxon>
        <taxon>Candida/Lodderomyces clade</taxon>
        <taxon>Lodderomyces</taxon>
    </lineage>
</organism>
<gene>
    <name evidence="3" type="ORF">LODBEIA_P13420</name>
</gene>
<dbReference type="PANTHER" id="PTHR10291">
    <property type="entry name" value="DEHYDRODOLICHYL DIPHOSPHATE SYNTHASE FAMILY MEMBER"/>
    <property type="match status" value="1"/>
</dbReference>
<dbReference type="EC" id="2.5.1.-" evidence="2"/>
<evidence type="ECO:0000256" key="1">
    <source>
        <dbReference type="ARBA" id="ARBA00022679"/>
    </source>
</evidence>
<dbReference type="SUPFAM" id="SSF64005">
    <property type="entry name" value="Undecaprenyl diphosphate synthase"/>
    <property type="match status" value="1"/>
</dbReference>
<name>A0ABP0ZG18_9ASCO</name>
<reference evidence="3 4" key="1">
    <citation type="submission" date="2024-03" db="EMBL/GenBank/DDBJ databases">
        <authorList>
            <person name="Brejova B."/>
        </authorList>
    </citation>
    <scope>NUCLEOTIDE SEQUENCE [LARGE SCALE GENOMIC DNA]</scope>
    <source>
        <strain evidence="3 4">CBS 14171</strain>
    </source>
</reference>
<dbReference type="InterPro" id="IPR001441">
    <property type="entry name" value="UPP_synth-like"/>
</dbReference>
<dbReference type="CDD" id="cd00475">
    <property type="entry name" value="Cis_IPPS"/>
    <property type="match status" value="1"/>
</dbReference>
<keyword evidence="2" id="KW-0812">Transmembrane</keyword>
<dbReference type="Pfam" id="PF01255">
    <property type="entry name" value="Prenyltransf"/>
    <property type="match status" value="1"/>
</dbReference>
<proteinExistence type="inferred from homology"/>
<accession>A0ABP0ZG18</accession>
<keyword evidence="2" id="KW-1133">Transmembrane helix</keyword>